<dbReference type="AlphaFoldDB" id="A0A1H6XWJ0"/>
<evidence type="ECO:0000256" key="1">
    <source>
        <dbReference type="ARBA" id="ARBA00009589"/>
    </source>
</evidence>
<dbReference type="RefSeq" id="WP_090338238.1">
    <property type="nucleotide sequence ID" value="NZ_FNXY01000006.1"/>
</dbReference>
<dbReference type="InterPro" id="IPR010708">
    <property type="entry name" value="5'(3')-deoxyribonucleotidase"/>
</dbReference>
<dbReference type="SFLD" id="SFLDG01126">
    <property type="entry name" value="C1.2:_Nucleotidase_Like"/>
    <property type="match status" value="1"/>
</dbReference>
<organism evidence="3 4">
    <name type="scientific">Dyadobacter koreensis</name>
    <dbReference type="NCBI Taxonomy" id="408657"/>
    <lineage>
        <taxon>Bacteria</taxon>
        <taxon>Pseudomonadati</taxon>
        <taxon>Bacteroidota</taxon>
        <taxon>Cytophagia</taxon>
        <taxon>Cytophagales</taxon>
        <taxon>Spirosomataceae</taxon>
        <taxon>Dyadobacter</taxon>
    </lineage>
</organism>
<dbReference type="Pfam" id="PF06941">
    <property type="entry name" value="NT5C"/>
    <property type="match status" value="1"/>
</dbReference>
<gene>
    <name evidence="3" type="ORF">SAMN04487995_4261</name>
</gene>
<dbReference type="Proteomes" id="UP000199532">
    <property type="component" value="Unassembled WGS sequence"/>
</dbReference>
<sequence length="177" mass="20906">MLRLTLDMDDVMADTHKKLVGIILKDFKTTLFEKDFEATPIRELLHPKQLARLRKIMDEPGFFADIEVKQDARETIYKLSHYYEIYVATAAMEFPNSFKDKFDWLKKHFDFIPWSNIVFCGHKSIIHSDYLIDDQVRNLDAFKGEGILFSAAHNLRDRSHRRVANWKEVAELFLPNK</sequence>
<evidence type="ECO:0000256" key="2">
    <source>
        <dbReference type="PIRSR" id="PIRSR610708-1"/>
    </source>
</evidence>
<dbReference type="SFLD" id="SFLDG01146">
    <property type="entry name" value="C1.2.2"/>
    <property type="match status" value="1"/>
</dbReference>
<name>A0A1H6XWJ0_9BACT</name>
<dbReference type="STRING" id="408657.SAMN04487995_4261"/>
<dbReference type="SFLD" id="SFLDS00003">
    <property type="entry name" value="Haloacid_Dehalogenase"/>
    <property type="match status" value="1"/>
</dbReference>
<dbReference type="PANTHER" id="PTHR16504">
    <property type="entry name" value="5'(3')-DEOXYRIBONUCLEOTIDASE"/>
    <property type="match status" value="1"/>
</dbReference>
<dbReference type="GO" id="GO:0008253">
    <property type="term" value="F:5'-nucleotidase activity"/>
    <property type="evidence" value="ECO:0007669"/>
    <property type="project" value="InterPro"/>
</dbReference>
<dbReference type="SUPFAM" id="SSF56784">
    <property type="entry name" value="HAD-like"/>
    <property type="match status" value="1"/>
</dbReference>
<keyword evidence="4" id="KW-1185">Reference proteome</keyword>
<dbReference type="InterPro" id="IPR036412">
    <property type="entry name" value="HAD-like_sf"/>
</dbReference>
<comment type="similarity">
    <text evidence="1">Belongs to the 5'(3')-deoxyribonucleotidase family.</text>
</comment>
<dbReference type="InterPro" id="IPR023214">
    <property type="entry name" value="HAD_sf"/>
</dbReference>
<feature type="active site" description="Nucleophile" evidence="2">
    <location>
        <position position="7"/>
    </location>
</feature>
<dbReference type="PANTHER" id="PTHR16504:SF4">
    <property type="entry name" value="5'(3')-DEOXYRIBONUCLEOTIDASE"/>
    <property type="match status" value="1"/>
</dbReference>
<accession>A0A1H6XWJ0</accession>
<feature type="active site" description="Proton donor" evidence="2">
    <location>
        <position position="9"/>
    </location>
</feature>
<dbReference type="Gene3D" id="3.40.50.1000">
    <property type="entry name" value="HAD superfamily/HAD-like"/>
    <property type="match status" value="1"/>
</dbReference>
<protein>
    <submittedName>
        <fullName evidence="3">5'(3')-deoxyribonucleotidase</fullName>
    </submittedName>
</protein>
<evidence type="ECO:0000313" key="4">
    <source>
        <dbReference type="Proteomes" id="UP000199532"/>
    </source>
</evidence>
<dbReference type="Gene3D" id="1.10.40.40">
    <property type="entry name" value="Deoxyribonucleotidase, domain 2"/>
    <property type="match status" value="1"/>
</dbReference>
<dbReference type="GO" id="GO:0009223">
    <property type="term" value="P:pyrimidine deoxyribonucleotide catabolic process"/>
    <property type="evidence" value="ECO:0007669"/>
    <property type="project" value="TreeGrafter"/>
</dbReference>
<reference evidence="3 4" key="1">
    <citation type="submission" date="2016-10" db="EMBL/GenBank/DDBJ databases">
        <authorList>
            <person name="de Groot N.N."/>
        </authorList>
    </citation>
    <scope>NUCLEOTIDE SEQUENCE [LARGE SCALE GENOMIC DNA]</scope>
    <source>
        <strain evidence="3 4">DSM 19938</strain>
    </source>
</reference>
<proteinExistence type="inferred from homology"/>
<dbReference type="OrthoDB" id="278110at2"/>
<dbReference type="EMBL" id="FNXY01000006">
    <property type="protein sequence ID" value="SEJ33438.1"/>
    <property type="molecule type" value="Genomic_DNA"/>
</dbReference>
<evidence type="ECO:0000313" key="3">
    <source>
        <dbReference type="EMBL" id="SEJ33438.1"/>
    </source>
</evidence>